<dbReference type="Pfam" id="PF10055">
    <property type="entry name" value="DUF2292"/>
    <property type="match status" value="1"/>
</dbReference>
<gene>
    <name evidence="1" type="ORF">YBY_20620</name>
</gene>
<evidence type="ECO:0008006" key="2">
    <source>
        <dbReference type="Google" id="ProtNLM"/>
    </source>
</evidence>
<dbReference type="AlphaFoldDB" id="A0A455WD64"/>
<name>A0A455WD64_MARNT</name>
<organism evidence="1">
    <name type="scientific">Marinobacter nauticus</name>
    <name type="common">Marinobacter hydrocarbonoclasticus</name>
    <name type="synonym">Marinobacter aquaeolei</name>
    <dbReference type="NCBI Taxonomy" id="2743"/>
    <lineage>
        <taxon>Bacteria</taxon>
        <taxon>Pseudomonadati</taxon>
        <taxon>Pseudomonadota</taxon>
        <taxon>Gammaproteobacteria</taxon>
        <taxon>Pseudomonadales</taxon>
        <taxon>Marinobacteraceae</taxon>
        <taxon>Marinobacter</taxon>
    </lineage>
</organism>
<dbReference type="InterPro" id="IPR018743">
    <property type="entry name" value="DUF2292"/>
</dbReference>
<reference evidence="1" key="1">
    <citation type="submission" date="2019-03" db="EMBL/GenBank/DDBJ databases">
        <title>Whole genome analysis of nitrate-reducing bacteria Marinobacter hydrocarbonoclasticus YB03.</title>
        <authorList>
            <person name="Azam A.H."/>
            <person name="Yuk S.R."/>
            <person name="Kamarisima K."/>
            <person name="Miyanaga K."/>
            <person name="Tanji Y."/>
        </authorList>
    </citation>
    <scope>NUCLEOTIDE SEQUENCE</scope>
    <source>
        <strain evidence="1">YB03</strain>
    </source>
</reference>
<proteinExistence type="predicted"/>
<dbReference type="EMBL" id="AP019537">
    <property type="protein sequence ID" value="BBJ04213.1"/>
    <property type="molecule type" value="Genomic_DNA"/>
</dbReference>
<accession>A0A455WD64</accession>
<evidence type="ECO:0000313" key="1">
    <source>
        <dbReference type="EMBL" id="BBJ04213.1"/>
    </source>
</evidence>
<protein>
    <recommendedName>
        <fullName evidence="2">DUF2292 domain-containing protein</fullName>
    </recommendedName>
</protein>
<sequence>MSDSNPKLVQELSSVIENLIGRLDFGTVELTFHQGQLVQLEKREKVRFEKPADPNR</sequence>